<reference evidence="1" key="1">
    <citation type="submission" date="2021-02" db="EMBL/GenBank/DDBJ databases">
        <authorList>
            <person name="Nowell W R."/>
        </authorList>
    </citation>
    <scope>NUCLEOTIDE SEQUENCE</scope>
</reference>
<gene>
    <name evidence="1" type="ORF">XDN619_LOCUS34015</name>
</gene>
<proteinExistence type="predicted"/>
<comment type="caution">
    <text evidence="1">The sequence shown here is derived from an EMBL/GenBank/DDBJ whole genome shotgun (WGS) entry which is preliminary data.</text>
</comment>
<evidence type="ECO:0000313" key="2">
    <source>
        <dbReference type="Proteomes" id="UP000663887"/>
    </source>
</evidence>
<dbReference type="AlphaFoldDB" id="A0A816ZTV6"/>
<dbReference type="Proteomes" id="UP000663887">
    <property type="component" value="Unassembled WGS sequence"/>
</dbReference>
<protein>
    <submittedName>
        <fullName evidence="1">Uncharacterized protein</fullName>
    </submittedName>
</protein>
<organism evidence="1 2">
    <name type="scientific">Rotaria magnacalcarata</name>
    <dbReference type="NCBI Taxonomy" id="392030"/>
    <lineage>
        <taxon>Eukaryota</taxon>
        <taxon>Metazoa</taxon>
        <taxon>Spiralia</taxon>
        <taxon>Gnathifera</taxon>
        <taxon>Rotifera</taxon>
        <taxon>Eurotatoria</taxon>
        <taxon>Bdelloidea</taxon>
        <taxon>Philodinida</taxon>
        <taxon>Philodinidae</taxon>
        <taxon>Rotaria</taxon>
    </lineage>
</organism>
<dbReference type="EMBL" id="CAJNRG010017430">
    <property type="protein sequence ID" value="CAF2225256.1"/>
    <property type="molecule type" value="Genomic_DNA"/>
</dbReference>
<accession>A0A816ZTV6</accession>
<evidence type="ECO:0000313" key="1">
    <source>
        <dbReference type="EMBL" id="CAF2225256.1"/>
    </source>
</evidence>
<sequence length="113" mass="13047">MLQALAIHFFSICIDFINTYMFKHMARTDITKTESNIPLVPAFIRGCILLNGNEFLSSSIPRGSILLINFQDTSIPDSPARNITQVQVSNLIVFPLKYEMIFEKRRFTQYQLE</sequence>
<name>A0A816ZTV6_9BILA</name>